<dbReference type="RefSeq" id="WP_133181392.1">
    <property type="nucleotide sequence ID" value="NZ_CP031775.2"/>
</dbReference>
<dbReference type="Proteomes" id="UP000321124">
    <property type="component" value="Chromosome"/>
</dbReference>
<dbReference type="EMBL" id="CP031775">
    <property type="protein sequence ID" value="QDZ91288.1"/>
    <property type="molecule type" value="Genomic_DNA"/>
</dbReference>
<organism evidence="1 2">
    <name type="scientific">Shewanella decolorationis</name>
    <dbReference type="NCBI Taxonomy" id="256839"/>
    <lineage>
        <taxon>Bacteria</taxon>
        <taxon>Pseudomonadati</taxon>
        <taxon>Pseudomonadota</taxon>
        <taxon>Gammaproteobacteria</taxon>
        <taxon>Alteromonadales</taxon>
        <taxon>Shewanellaceae</taxon>
        <taxon>Shewanella</taxon>
    </lineage>
</organism>
<dbReference type="OrthoDB" id="287425at2"/>
<proteinExistence type="predicted"/>
<gene>
    <name evidence="1" type="ORF">D0436_12920</name>
</gene>
<name>A0A5B8QZ38_9GAMM</name>
<sequence>MKLHRYFDTDDGSLPELEVRYSDPDNVSKAFEFLFANNARSVTASGGYLWIKASQKKKPFTGSGDASLVVCESAEPFHVVLAGITIANCTLPDLGVLVMPSSLTIDYRMGSAWGTSEINALLILLKKLCGLGGTLVAPWWGAECEHEFAEALRRA</sequence>
<evidence type="ECO:0000313" key="1">
    <source>
        <dbReference type="EMBL" id="QDZ91288.1"/>
    </source>
</evidence>
<dbReference type="AlphaFoldDB" id="A0A5B8QZ38"/>
<dbReference type="KEGG" id="sdeo:D0436_12920"/>
<accession>A0A5B8QZ38</accession>
<evidence type="ECO:0000313" key="2">
    <source>
        <dbReference type="Proteomes" id="UP000321124"/>
    </source>
</evidence>
<reference evidence="1 2" key="1">
    <citation type="journal article" date="2019" name="Ecotoxicol. Environ. Saf.">
        <title>Microbial characterization of heavy metal resistant bacterial strains isolated from an electroplating wastewater treatment plant.</title>
        <authorList>
            <person name="Cai X."/>
            <person name="Zheng X."/>
            <person name="Zhang D."/>
            <person name="Iqbal W."/>
            <person name="Liu C."/>
            <person name="Yang B."/>
            <person name="Zhao X."/>
            <person name="Lu X."/>
            <person name="Mao Y."/>
        </authorList>
    </citation>
    <scope>NUCLEOTIDE SEQUENCE [LARGE SCALE GENOMIC DNA]</scope>
    <source>
        <strain evidence="1 2">Ni1-3</strain>
    </source>
</reference>
<protein>
    <submittedName>
        <fullName evidence="1">Uncharacterized protein</fullName>
    </submittedName>
</protein>